<evidence type="ECO:0000256" key="1">
    <source>
        <dbReference type="SAM" id="MobiDB-lite"/>
    </source>
</evidence>
<keyword evidence="4" id="KW-1185">Reference proteome</keyword>
<dbReference type="Proteomes" id="UP001243330">
    <property type="component" value="Unassembled WGS sequence"/>
</dbReference>
<dbReference type="AlphaFoldDB" id="A0AAD9AF29"/>
<reference evidence="3" key="1">
    <citation type="submission" date="2023-01" db="EMBL/GenBank/DDBJ databases">
        <title>Colletotrichum chrysophilum M932 genome sequence.</title>
        <authorList>
            <person name="Baroncelli R."/>
        </authorList>
    </citation>
    <scope>NUCLEOTIDE SEQUENCE</scope>
    <source>
        <strain evidence="3">M932</strain>
    </source>
</reference>
<organism evidence="3 4">
    <name type="scientific">Colletotrichum chrysophilum</name>
    <dbReference type="NCBI Taxonomy" id="1836956"/>
    <lineage>
        <taxon>Eukaryota</taxon>
        <taxon>Fungi</taxon>
        <taxon>Dikarya</taxon>
        <taxon>Ascomycota</taxon>
        <taxon>Pezizomycotina</taxon>
        <taxon>Sordariomycetes</taxon>
        <taxon>Hypocreomycetidae</taxon>
        <taxon>Glomerellales</taxon>
        <taxon>Glomerellaceae</taxon>
        <taxon>Colletotrichum</taxon>
        <taxon>Colletotrichum gloeosporioides species complex</taxon>
    </lineage>
</organism>
<dbReference type="EMBL" id="JAQOWY010000236">
    <property type="protein sequence ID" value="KAK1846447.1"/>
    <property type="molecule type" value="Genomic_DNA"/>
</dbReference>
<proteinExistence type="predicted"/>
<keyword evidence="2" id="KW-0732">Signal</keyword>
<accession>A0AAD9AF29</accession>
<name>A0AAD9AF29_9PEZI</name>
<evidence type="ECO:0008006" key="5">
    <source>
        <dbReference type="Google" id="ProtNLM"/>
    </source>
</evidence>
<feature type="signal peptide" evidence="2">
    <location>
        <begin position="1"/>
        <end position="45"/>
    </location>
</feature>
<gene>
    <name evidence="3" type="ORF">CCHR01_10935</name>
</gene>
<evidence type="ECO:0000256" key="2">
    <source>
        <dbReference type="SAM" id="SignalP"/>
    </source>
</evidence>
<feature type="region of interest" description="Disordered" evidence="1">
    <location>
        <begin position="47"/>
        <end position="97"/>
    </location>
</feature>
<feature type="chain" id="PRO_5042027286" description="Secreted protein" evidence="2">
    <location>
        <begin position="46"/>
        <end position="97"/>
    </location>
</feature>
<evidence type="ECO:0000313" key="4">
    <source>
        <dbReference type="Proteomes" id="UP001243330"/>
    </source>
</evidence>
<evidence type="ECO:0000313" key="3">
    <source>
        <dbReference type="EMBL" id="KAK1846447.1"/>
    </source>
</evidence>
<sequence length="97" mass="10455">MVPALACVALFLGCPVSPSFISPTYIFFFFLLAAFLPSLPTPAAACSTHSRLPPVVPPKASARPRHTARSSSFSQARRLPPARPSTEHSSQKRPLHC</sequence>
<protein>
    <recommendedName>
        <fullName evidence="5">Secreted protein</fullName>
    </recommendedName>
</protein>
<comment type="caution">
    <text evidence="3">The sequence shown here is derived from an EMBL/GenBank/DDBJ whole genome shotgun (WGS) entry which is preliminary data.</text>
</comment>